<dbReference type="PROSITE" id="PS51695">
    <property type="entry name" value="SEDOLISIN"/>
    <property type="match status" value="1"/>
</dbReference>
<dbReference type="InterPro" id="IPR023828">
    <property type="entry name" value="Peptidase_S8_Ser-AS"/>
</dbReference>
<evidence type="ECO:0000313" key="7">
    <source>
        <dbReference type="Proteomes" id="UP001589608"/>
    </source>
</evidence>
<dbReference type="Pfam" id="PF00082">
    <property type="entry name" value="Peptidase_S8"/>
    <property type="match status" value="1"/>
</dbReference>
<evidence type="ECO:0000256" key="3">
    <source>
        <dbReference type="ARBA" id="ARBA00022825"/>
    </source>
</evidence>
<evidence type="ECO:0000259" key="5">
    <source>
        <dbReference type="PROSITE" id="PS51695"/>
    </source>
</evidence>
<name>A0ABV5MQE4_9ACTN</name>
<feature type="signal peptide" evidence="4">
    <location>
        <begin position="1"/>
        <end position="33"/>
    </location>
</feature>
<dbReference type="RefSeq" id="WP_223099927.1">
    <property type="nucleotide sequence ID" value="NZ_CP061913.1"/>
</dbReference>
<sequence length="452" mass="46990">MKLISIVSRAAVATVVTTTVAGVAAVAAPAATAAVPAFKLRPAITGHVEKVSRTAPLSTSDCVAQIGIHCYSPLQYRTAYNLNSLYSRGITGKGRTIVIVDSFGSPTIQHDLEAFDAQWGLPNTSVQVVQAGTIPAFDPNNADHVGWAQETTLDVEYAHAIAPDAKIVLVETPVAETEGVTGLPEMMNAEKALIDKGVGDVISQSFGATENTFPGFDKGDFRSIQNLRYAFADAALHGVTVLAASGDAGATDYQENGEDLYTFPVNSWPSSDPLVTSIGGTQLNLDNTGKRVSADVVWNDGYGAGGGGLSHVFPRPLFQAGVKNVVGNHRGTPDISMSSAVDGGAWVYYSFVGADSPWHIFGGTSEATPIFSGIVALADQQAGRRLGDINAALYLLGAGSTHTHLPTGLVDVTSGDNSFEGVTGFPATPGYDLSSGWGTIDAGKFVPALAFL</sequence>
<keyword evidence="2" id="KW-0378">Hydrolase</keyword>
<keyword evidence="7" id="KW-1185">Reference proteome</keyword>
<dbReference type="Gene3D" id="3.40.50.200">
    <property type="entry name" value="Peptidase S8/S53 domain"/>
    <property type="match status" value="1"/>
</dbReference>
<evidence type="ECO:0000256" key="1">
    <source>
        <dbReference type="ARBA" id="ARBA00022670"/>
    </source>
</evidence>
<dbReference type="SUPFAM" id="SSF52743">
    <property type="entry name" value="Subtilisin-like"/>
    <property type="match status" value="1"/>
</dbReference>
<protein>
    <submittedName>
        <fullName evidence="6">S8 family serine peptidase</fullName>
    </submittedName>
</protein>
<accession>A0ABV5MQE4</accession>
<dbReference type="InterPro" id="IPR036852">
    <property type="entry name" value="Peptidase_S8/S53_dom_sf"/>
</dbReference>
<evidence type="ECO:0000313" key="6">
    <source>
        <dbReference type="EMBL" id="MFB9451094.1"/>
    </source>
</evidence>
<evidence type="ECO:0000256" key="2">
    <source>
        <dbReference type="ARBA" id="ARBA00022801"/>
    </source>
</evidence>
<organism evidence="6 7">
    <name type="scientific">Dactylosporangium vinaceum</name>
    <dbReference type="NCBI Taxonomy" id="53362"/>
    <lineage>
        <taxon>Bacteria</taxon>
        <taxon>Bacillati</taxon>
        <taxon>Actinomycetota</taxon>
        <taxon>Actinomycetes</taxon>
        <taxon>Micromonosporales</taxon>
        <taxon>Micromonosporaceae</taxon>
        <taxon>Dactylosporangium</taxon>
    </lineage>
</organism>
<dbReference type="PROSITE" id="PS00138">
    <property type="entry name" value="SUBTILASE_SER"/>
    <property type="match status" value="1"/>
</dbReference>
<dbReference type="InterPro" id="IPR000209">
    <property type="entry name" value="Peptidase_S8/S53_dom"/>
</dbReference>
<dbReference type="CDD" id="cd04056">
    <property type="entry name" value="Peptidases_S53"/>
    <property type="match status" value="1"/>
</dbReference>
<keyword evidence="3" id="KW-0720">Serine protease</keyword>
<dbReference type="InterPro" id="IPR030400">
    <property type="entry name" value="Sedolisin_dom"/>
</dbReference>
<dbReference type="PANTHER" id="PTHR14218:SF15">
    <property type="entry name" value="TRIPEPTIDYL-PEPTIDASE 1"/>
    <property type="match status" value="1"/>
</dbReference>
<keyword evidence="4" id="KW-0732">Signal</keyword>
<feature type="chain" id="PRO_5046437152" evidence="4">
    <location>
        <begin position="34"/>
        <end position="452"/>
    </location>
</feature>
<feature type="domain" description="Peptidase S53" evidence="5">
    <location>
        <begin position="70"/>
        <end position="452"/>
    </location>
</feature>
<comment type="caution">
    <text evidence="6">The sequence shown here is derived from an EMBL/GenBank/DDBJ whole genome shotgun (WGS) entry which is preliminary data.</text>
</comment>
<dbReference type="EMBL" id="JBHMCA010000084">
    <property type="protein sequence ID" value="MFB9451094.1"/>
    <property type="molecule type" value="Genomic_DNA"/>
</dbReference>
<dbReference type="PANTHER" id="PTHR14218">
    <property type="entry name" value="PROTEASE S8 TRIPEPTIDYL PEPTIDASE I CLN2"/>
    <property type="match status" value="1"/>
</dbReference>
<dbReference type="Proteomes" id="UP001589608">
    <property type="component" value="Unassembled WGS sequence"/>
</dbReference>
<proteinExistence type="predicted"/>
<dbReference type="InterPro" id="IPR050819">
    <property type="entry name" value="Tripeptidyl-peptidase_I"/>
</dbReference>
<keyword evidence="1" id="KW-0645">Protease</keyword>
<gene>
    <name evidence="6" type="ORF">ACFFTR_49205</name>
</gene>
<evidence type="ECO:0000256" key="4">
    <source>
        <dbReference type="SAM" id="SignalP"/>
    </source>
</evidence>
<reference evidence="6 7" key="1">
    <citation type="submission" date="2024-09" db="EMBL/GenBank/DDBJ databases">
        <authorList>
            <person name="Sun Q."/>
            <person name="Mori K."/>
        </authorList>
    </citation>
    <scope>NUCLEOTIDE SEQUENCE [LARGE SCALE GENOMIC DNA]</scope>
    <source>
        <strain evidence="6 7">JCM 3307</strain>
    </source>
</reference>